<dbReference type="Proteomes" id="UP000032427">
    <property type="component" value="Chromosome 2"/>
</dbReference>
<sequence>MKQLFATIVALFVGFFVLLSSLFFAVGLSIVGFFISKTHSKKVNSTEDKEAKIIEGECSNVTYS</sequence>
<dbReference type="AlphaFoldDB" id="A0A090IDC8"/>
<dbReference type="OrthoDB" id="5918997at2"/>
<accession>A0A090IDC8</accession>
<protein>
    <submittedName>
        <fullName evidence="2">Membrane protein</fullName>
    </submittedName>
</protein>
<dbReference type="HOGENOM" id="CLU_178629_0_0_6"/>
<dbReference type="PATRIC" id="fig|80852.17.peg.3794"/>
<evidence type="ECO:0000313" key="3">
    <source>
        <dbReference type="Proteomes" id="UP000032427"/>
    </source>
</evidence>
<feature type="transmembrane region" description="Helical" evidence="1">
    <location>
        <begin position="6"/>
        <end position="35"/>
    </location>
</feature>
<keyword evidence="1" id="KW-1133">Transmembrane helix</keyword>
<proteinExistence type="predicted"/>
<name>A0A090IDC8_9GAMM</name>
<evidence type="ECO:0000256" key="1">
    <source>
        <dbReference type="SAM" id="Phobius"/>
    </source>
</evidence>
<keyword evidence="3" id="KW-1185">Reference proteome</keyword>
<keyword evidence="1" id="KW-0812">Transmembrane</keyword>
<dbReference type="KEGG" id="awd:AWOD_II_0995"/>
<evidence type="ECO:0000313" key="2">
    <source>
        <dbReference type="EMBL" id="CED57614.1"/>
    </source>
</evidence>
<dbReference type="EMBL" id="LN554847">
    <property type="protein sequence ID" value="CED57614.1"/>
    <property type="molecule type" value="Genomic_DNA"/>
</dbReference>
<keyword evidence="1" id="KW-0472">Membrane</keyword>
<dbReference type="GeneID" id="28543250"/>
<reference evidence="3" key="1">
    <citation type="submission" date="2014-09" db="EMBL/GenBank/DDBJ databases">
        <authorList>
            <person name="Hjerde E."/>
        </authorList>
    </citation>
    <scope>NUCLEOTIDE SEQUENCE [LARGE SCALE GENOMIC DNA]</scope>
    <source>
        <strain evidence="3">06/09/139</strain>
    </source>
</reference>
<organism evidence="2 3">
    <name type="scientific">Aliivibrio wodanis</name>
    <dbReference type="NCBI Taxonomy" id="80852"/>
    <lineage>
        <taxon>Bacteria</taxon>
        <taxon>Pseudomonadati</taxon>
        <taxon>Pseudomonadota</taxon>
        <taxon>Gammaproteobacteria</taxon>
        <taxon>Vibrionales</taxon>
        <taxon>Vibrionaceae</taxon>
        <taxon>Aliivibrio</taxon>
    </lineage>
</organism>
<gene>
    <name evidence="2" type="ORF">AWOD_II_0995</name>
</gene>